<evidence type="ECO:0000313" key="3">
    <source>
        <dbReference type="Proteomes" id="UP000467700"/>
    </source>
</evidence>
<gene>
    <name evidence="2" type="ORF">AAE3_LOCUS2065</name>
</gene>
<dbReference type="EMBL" id="CACVBS010000028">
    <property type="protein sequence ID" value="CAA7259799.1"/>
    <property type="molecule type" value="Genomic_DNA"/>
</dbReference>
<protein>
    <submittedName>
        <fullName evidence="2">Uncharacterized protein</fullName>
    </submittedName>
</protein>
<feature type="compositionally biased region" description="Polar residues" evidence="1">
    <location>
        <begin position="58"/>
        <end position="69"/>
    </location>
</feature>
<proteinExistence type="predicted"/>
<name>A0A8S0XED7_CYCAE</name>
<reference evidence="2 3" key="1">
    <citation type="submission" date="2020-01" db="EMBL/GenBank/DDBJ databases">
        <authorList>
            <person name="Gupta K D."/>
        </authorList>
    </citation>
    <scope>NUCLEOTIDE SEQUENCE [LARGE SCALE GENOMIC DNA]</scope>
</reference>
<dbReference type="Proteomes" id="UP000467700">
    <property type="component" value="Unassembled WGS sequence"/>
</dbReference>
<feature type="compositionally biased region" description="Basic and acidic residues" evidence="1">
    <location>
        <begin position="83"/>
        <end position="92"/>
    </location>
</feature>
<sequence>MSRLTASLFHKPSPFVFPPIQAPPSPPETHSDTITLGPQTGPPPHPFGSQDYIINEASLATGSPDTSGSRFKRGSSLPYHSSGVRDNKERGTPRSAKALVIIIPPSPLVQDYSRLGHASHVGASNRLSQGVVMPLFPTLFAQLSAIAKEFNFPSTTGLCLYFHHIEDGITITPRISDDSWQAIWAHLSDPTPASGRRLISGKMEFDVDLRLARWYSSWVSAIHRENTEPFTYHPSTAPSLAHFRADSRTTMADGRPLFEEDGNESVLKQYHSAPVGRHIPRKLSLVERFDTTAQPDPRASVLSASPQDIPTNGSHVLTTIMQEDEPKTAKQNLDIRVKSWRASALTAPGPLAASGQTSLDPSNIPNNVEIATSSTPVSEEEFRLEDFTWSVTSAGPLSYGEISPVSWSRTSSVDLAHRVEGSVFSTLSYHTSNGPLSSGEFSPVSWSAVASVHLADRLEGSVCSTESYRTSFGPSEYDPLSPACDNGYPAIPTPDIARRFIESIPSTPGTATTWGAPLSYPPSPRCASPTLSVDLCDRLRLDDLEPPLPHYPRPVPEDSPIPSTEDKALAQKVIDVWSEKPWSHVWPYNQKSQATTTSGAAGWAKVDVARVLEKASPAAQEESEKKQSGSTTLSPEARTKAQMVLDTWNDRPWSHVWPYNKSRTESVTARQPALKASSAWNKVKAPDVISKAVVFKCEQTYSAFGYPFLRIYEPVYPHFDLYPSLPGTVNASHGSDDTETRPSFCTVYVVSVYPTFDLYPAVYPYNLTNIYPSVARSAELVGAQAAYPYFNIYPAVRPPYNAYLSLYLSTPRSQYPVFELYPTAASLGQQGDASRLVTELSSRSQSVHLHVYPALNIYPAVYPFFDLYPDVAPLPSVCIQPGVAAVSVDRPLSSTACLKVAIAPAYPSFNLYPSVYPYLDIYPGPYFSSEASRLVVESRQSTSVSKTAQHQFVFASTAQYPYFNIYPAVYPNFDLYPSKLEIPVAPAPTPAPAVPHLQINRKTKANSRLTHSELHAMVMMERISSRGSFDRADLQPRLQPRRQNSSLPTLPSSNLNDAGHSSRLDGIRRSLSLSSNQSGDVRRPEVLKFAGTDSGRNEAIVYAHNDKQTLGVAQTRQLSVAESKGL</sequence>
<feature type="region of interest" description="Disordered" evidence="1">
    <location>
        <begin position="1037"/>
        <end position="1062"/>
    </location>
</feature>
<feature type="region of interest" description="Disordered" evidence="1">
    <location>
        <begin position="615"/>
        <end position="638"/>
    </location>
</feature>
<keyword evidence="3" id="KW-1185">Reference proteome</keyword>
<feature type="compositionally biased region" description="Low complexity" evidence="1">
    <location>
        <begin position="1044"/>
        <end position="1056"/>
    </location>
</feature>
<organism evidence="2 3">
    <name type="scientific">Cyclocybe aegerita</name>
    <name type="common">Black poplar mushroom</name>
    <name type="synonym">Agrocybe aegerita</name>
    <dbReference type="NCBI Taxonomy" id="1973307"/>
    <lineage>
        <taxon>Eukaryota</taxon>
        <taxon>Fungi</taxon>
        <taxon>Dikarya</taxon>
        <taxon>Basidiomycota</taxon>
        <taxon>Agaricomycotina</taxon>
        <taxon>Agaricomycetes</taxon>
        <taxon>Agaricomycetidae</taxon>
        <taxon>Agaricales</taxon>
        <taxon>Agaricineae</taxon>
        <taxon>Bolbitiaceae</taxon>
        <taxon>Cyclocybe</taxon>
    </lineage>
</organism>
<feature type="compositionally biased region" description="Pro residues" evidence="1">
    <location>
        <begin position="15"/>
        <end position="27"/>
    </location>
</feature>
<comment type="caution">
    <text evidence="2">The sequence shown here is derived from an EMBL/GenBank/DDBJ whole genome shotgun (WGS) entry which is preliminary data.</text>
</comment>
<dbReference type="OrthoDB" id="3269353at2759"/>
<dbReference type="AlphaFoldDB" id="A0A8S0XED7"/>
<feature type="region of interest" description="Disordered" evidence="1">
    <location>
        <begin position="15"/>
        <end position="92"/>
    </location>
</feature>
<evidence type="ECO:0000256" key="1">
    <source>
        <dbReference type="SAM" id="MobiDB-lite"/>
    </source>
</evidence>
<evidence type="ECO:0000313" key="2">
    <source>
        <dbReference type="EMBL" id="CAA7259799.1"/>
    </source>
</evidence>
<accession>A0A8S0XED7</accession>